<proteinExistence type="predicted"/>
<evidence type="ECO:0000313" key="2">
    <source>
        <dbReference type="Proteomes" id="UP000789920"/>
    </source>
</evidence>
<protein>
    <submittedName>
        <fullName evidence="1">6811_t:CDS:1</fullName>
    </submittedName>
</protein>
<feature type="non-terminal residue" evidence="1">
    <location>
        <position position="246"/>
    </location>
</feature>
<keyword evidence="2" id="KW-1185">Reference proteome</keyword>
<reference evidence="1" key="1">
    <citation type="submission" date="2021-06" db="EMBL/GenBank/DDBJ databases">
        <authorList>
            <person name="Kallberg Y."/>
            <person name="Tangrot J."/>
            <person name="Rosling A."/>
        </authorList>
    </citation>
    <scope>NUCLEOTIDE SEQUENCE</scope>
    <source>
        <strain evidence="1">MA461A</strain>
    </source>
</reference>
<dbReference type="EMBL" id="CAJVQC010109391">
    <property type="protein sequence ID" value="CAG8834529.1"/>
    <property type="molecule type" value="Genomic_DNA"/>
</dbReference>
<evidence type="ECO:0000313" key="1">
    <source>
        <dbReference type="EMBL" id="CAG8834529.1"/>
    </source>
</evidence>
<accession>A0ACA9SCW7</accession>
<dbReference type="Proteomes" id="UP000789920">
    <property type="component" value="Unassembled WGS sequence"/>
</dbReference>
<sequence length="246" mass="28533">HQLERIPQTFSKHVALLYDNFHEVTNEIKEHIPLIDKRYHDIKIGNREIDCVQYELLRIVLQIYSDDFVKLKECYRMMVSNKISIATPTRANFCMKNNLLASCFIARIKGDSIEGIDESLKDIALISKNCGGIGIDISDIRANGDYIKGSNGYSSSVCRMLRVYNETAKFVDQGEEFLQIRHESQVPELRTTDLNHCIAIPDRFMVRIQDDDYWTIFLPMDAKISLGYDLNRLYGQEFNDAYIRCE</sequence>
<gene>
    <name evidence="1" type="ORF">RPERSI_LOCUS29221</name>
</gene>
<feature type="non-terminal residue" evidence="1">
    <location>
        <position position="1"/>
    </location>
</feature>
<organism evidence="1 2">
    <name type="scientific">Racocetra persica</name>
    <dbReference type="NCBI Taxonomy" id="160502"/>
    <lineage>
        <taxon>Eukaryota</taxon>
        <taxon>Fungi</taxon>
        <taxon>Fungi incertae sedis</taxon>
        <taxon>Mucoromycota</taxon>
        <taxon>Glomeromycotina</taxon>
        <taxon>Glomeromycetes</taxon>
        <taxon>Diversisporales</taxon>
        <taxon>Gigasporaceae</taxon>
        <taxon>Racocetra</taxon>
    </lineage>
</organism>
<name>A0ACA9SCW7_9GLOM</name>
<comment type="caution">
    <text evidence="1">The sequence shown here is derived from an EMBL/GenBank/DDBJ whole genome shotgun (WGS) entry which is preliminary data.</text>
</comment>